<dbReference type="CDD" id="cd09020">
    <property type="entry name" value="D-hex-6-P-epi_like"/>
    <property type="match status" value="1"/>
</dbReference>
<keyword evidence="4 5" id="KW-0413">Isomerase</keyword>
<dbReference type="OrthoDB" id="1659429at2759"/>
<dbReference type="InterPro" id="IPR011013">
    <property type="entry name" value="Gal_mutarotase_sf_dom"/>
</dbReference>
<evidence type="ECO:0000256" key="7">
    <source>
        <dbReference type="PIRSR" id="PIRSR016020-2"/>
    </source>
</evidence>
<dbReference type="RefSeq" id="XP_037144337.1">
    <property type="nucleotide sequence ID" value="XM_037288442.1"/>
</dbReference>
<dbReference type="SUPFAM" id="SSF74650">
    <property type="entry name" value="Galactose mutarotase-like"/>
    <property type="match status" value="1"/>
</dbReference>
<evidence type="ECO:0000313" key="8">
    <source>
        <dbReference type="EMBL" id="QLG72609.1"/>
    </source>
</evidence>
<evidence type="ECO:0000256" key="3">
    <source>
        <dbReference type="ARBA" id="ARBA00012083"/>
    </source>
</evidence>
<feature type="binding site" evidence="7">
    <location>
        <position position="110"/>
    </location>
    <ligand>
        <name>substrate</name>
    </ligand>
</feature>
<dbReference type="AlphaFoldDB" id="A0A7H9B3U8"/>
<dbReference type="PANTHER" id="PTHR11122">
    <property type="entry name" value="APOSPORY-ASSOCIATED PROTEIN C-RELATED"/>
    <property type="match status" value="1"/>
</dbReference>
<protein>
    <recommendedName>
        <fullName evidence="3 5">Glucose-6-phosphate 1-epimerase</fullName>
        <ecNumber evidence="3 5">5.1.3.15</ecNumber>
    </recommendedName>
</protein>
<gene>
    <name evidence="8" type="ORF">HG535_0D03170</name>
</gene>
<feature type="active site" evidence="6">
    <location>
        <position position="293"/>
    </location>
</feature>
<dbReference type="InterPro" id="IPR014718">
    <property type="entry name" value="GH-type_carb-bd"/>
</dbReference>
<dbReference type="InterPro" id="IPR025532">
    <property type="entry name" value="G6P_1-epimerase"/>
</dbReference>
<comment type="catalytic activity">
    <reaction evidence="1">
        <text>alpha-D-glucose 6-phosphate = beta-D-glucose 6-phosphate</text>
        <dbReference type="Rhea" id="RHEA:16249"/>
        <dbReference type="ChEBI" id="CHEBI:58225"/>
        <dbReference type="ChEBI" id="CHEBI:58247"/>
        <dbReference type="EC" id="5.1.3.15"/>
    </reaction>
</comment>
<dbReference type="GO" id="GO:0047938">
    <property type="term" value="F:glucose-6-phosphate 1-epimerase activity"/>
    <property type="evidence" value="ECO:0007669"/>
    <property type="project" value="UniProtKB-UniRule"/>
</dbReference>
<evidence type="ECO:0000256" key="2">
    <source>
        <dbReference type="ARBA" id="ARBA00005866"/>
    </source>
</evidence>
<accession>A0A7H9B3U8</accession>
<organism evidence="8 9">
    <name type="scientific">Zygotorulaspora mrakii</name>
    <name type="common">Zygosaccharomyces mrakii</name>
    <dbReference type="NCBI Taxonomy" id="42260"/>
    <lineage>
        <taxon>Eukaryota</taxon>
        <taxon>Fungi</taxon>
        <taxon>Dikarya</taxon>
        <taxon>Ascomycota</taxon>
        <taxon>Saccharomycotina</taxon>
        <taxon>Saccharomycetes</taxon>
        <taxon>Saccharomycetales</taxon>
        <taxon>Saccharomycetaceae</taxon>
        <taxon>Zygotorulaspora</taxon>
    </lineage>
</organism>
<evidence type="ECO:0000256" key="5">
    <source>
        <dbReference type="PIRNR" id="PIRNR016020"/>
    </source>
</evidence>
<dbReference type="EC" id="5.1.3.15" evidence="3 5"/>
<keyword evidence="9" id="KW-1185">Reference proteome</keyword>
<evidence type="ECO:0000256" key="4">
    <source>
        <dbReference type="ARBA" id="ARBA00023235"/>
    </source>
</evidence>
<dbReference type="PIRSF" id="PIRSF016020">
    <property type="entry name" value="PHexose_mutarotase"/>
    <property type="match status" value="1"/>
</dbReference>
<dbReference type="GO" id="GO:0005737">
    <property type="term" value="C:cytoplasm"/>
    <property type="evidence" value="ECO:0007669"/>
    <property type="project" value="TreeGrafter"/>
</dbReference>
<reference evidence="8 9" key="1">
    <citation type="submission" date="2020-07" db="EMBL/GenBank/DDBJ databases">
        <title>The yeast mating-type switching endonuclease HO is a domesticated member of an unorthodox homing genetic element family.</title>
        <authorList>
            <person name="Coughlan A.Y."/>
            <person name="Lombardi L."/>
            <person name="Braun-Galleani S."/>
            <person name="Martos A.R."/>
            <person name="Galeote V."/>
            <person name="Bigey F."/>
            <person name="Dequin S."/>
            <person name="Byrne K.P."/>
            <person name="Wolfe K.H."/>
        </authorList>
    </citation>
    <scope>NUCLEOTIDE SEQUENCE [LARGE SCALE GENOMIC DNA]</scope>
    <source>
        <strain evidence="8 9">NRRL Y-6702</strain>
    </source>
</reference>
<dbReference type="Gene3D" id="2.70.98.10">
    <property type="match status" value="1"/>
</dbReference>
<dbReference type="GO" id="GO:0005975">
    <property type="term" value="P:carbohydrate metabolic process"/>
    <property type="evidence" value="ECO:0007669"/>
    <property type="project" value="InterPro"/>
</dbReference>
<dbReference type="Pfam" id="PF01263">
    <property type="entry name" value="Aldose_epim"/>
    <property type="match status" value="1"/>
</dbReference>
<dbReference type="KEGG" id="zmk:HG535_0D03170"/>
<evidence type="ECO:0000256" key="6">
    <source>
        <dbReference type="PIRSR" id="PIRSR016020-1"/>
    </source>
</evidence>
<evidence type="ECO:0000256" key="1">
    <source>
        <dbReference type="ARBA" id="ARBA00001096"/>
    </source>
</evidence>
<dbReference type="GO" id="GO:0030246">
    <property type="term" value="F:carbohydrate binding"/>
    <property type="evidence" value="ECO:0007669"/>
    <property type="project" value="UniProtKB-UniRule"/>
</dbReference>
<dbReference type="EMBL" id="CP058607">
    <property type="protein sequence ID" value="QLG72609.1"/>
    <property type="molecule type" value="Genomic_DNA"/>
</dbReference>
<feature type="active site" evidence="6">
    <location>
        <position position="188"/>
    </location>
</feature>
<feature type="binding site" evidence="7">
    <location>
        <position position="115"/>
    </location>
    <ligand>
        <name>substrate</name>
    </ligand>
</feature>
<proteinExistence type="inferred from homology"/>
<sequence>MARHKKTENYNKHETRYFKERNLQGNQIKMSVQSNESEVILTHPDDSSCSTTILKYGATVISWKLKGDEQLWLSSGAKLDGSKPVRGGIPLVFPVFGKNASDELLSKLPQHGLARNSTWEFLGQTKSNPPTVQFALYPEIANQEMTALWPVDFSLILTVELGLEHLKTSIEVNNPSKTDSLKFNWLFHSYFRIEDVEGAFVSNLVGMKVYDQLLKETYVDKHPVITIHEEKDLIYQNVDDDRIIQIVNKGVALHTIKRINLPDAVVWNPWIEKSKSMGDFEPKSGYQHMICVEPGHVHDFITLEPGQSWKAAQLLDKTSIAFQRVEL</sequence>
<feature type="binding site" evidence="7">
    <location>
        <position position="86"/>
    </location>
    <ligand>
        <name>substrate</name>
    </ligand>
</feature>
<evidence type="ECO:0000313" key="9">
    <source>
        <dbReference type="Proteomes" id="UP000509704"/>
    </source>
</evidence>
<dbReference type="Proteomes" id="UP000509704">
    <property type="component" value="Chromosome 4"/>
</dbReference>
<dbReference type="GeneID" id="59236333"/>
<dbReference type="InterPro" id="IPR008183">
    <property type="entry name" value="Aldose_1/G6P_1-epimerase"/>
</dbReference>
<comment type="function">
    <text evidence="5">Catalyzes the interconversion between the alpha and beta anomers from at least three hexose 6-phosphate sugars (Glc6P, Gal6P, and Man6P).</text>
</comment>
<comment type="similarity">
    <text evidence="2 5">Belongs to the glucose-6-phosphate 1-epimerase family.</text>
</comment>
<name>A0A7H9B3U8_ZYGMR</name>
<dbReference type="PANTHER" id="PTHR11122:SF13">
    <property type="entry name" value="GLUCOSE-6-PHOSPHATE 1-EPIMERASE"/>
    <property type="match status" value="1"/>
</dbReference>